<sequence length="130" mass="13975">MGKVEQHNEGVPEISPQTEASKLLEAALLQMDGIISGNISTATSNSPDYGFVSPPLSPPGVKDAANFLVSALQSNSNPPPPDPVVARTLMTWIQSKGIILLHDNSRSHTSNSRADRIIWLEQLHRSPSTP</sequence>
<accession>A0AAN7ZH50</accession>
<dbReference type="Proteomes" id="UP001329430">
    <property type="component" value="Chromosome 5"/>
</dbReference>
<dbReference type="AlphaFoldDB" id="A0AAN7ZH50"/>
<protein>
    <submittedName>
        <fullName evidence="1">Uncharacterized protein</fullName>
    </submittedName>
</protein>
<comment type="caution">
    <text evidence="1">The sequence shown here is derived from an EMBL/GenBank/DDBJ whole genome shotgun (WGS) entry which is preliminary data.</text>
</comment>
<name>A0AAN7ZH50_9COLE</name>
<reference evidence="1 2" key="1">
    <citation type="journal article" date="2024" name="Insects">
        <title>An Improved Chromosome-Level Genome Assembly of the Firefly Pyrocoelia pectoralis.</title>
        <authorList>
            <person name="Fu X."/>
            <person name="Meyer-Rochow V.B."/>
            <person name="Ballantyne L."/>
            <person name="Zhu X."/>
        </authorList>
    </citation>
    <scope>NUCLEOTIDE SEQUENCE [LARGE SCALE GENOMIC DNA]</scope>
    <source>
        <strain evidence="1">XCY_ONT2</strain>
    </source>
</reference>
<evidence type="ECO:0000313" key="1">
    <source>
        <dbReference type="EMBL" id="KAK5643697.1"/>
    </source>
</evidence>
<proteinExistence type="predicted"/>
<organism evidence="1 2">
    <name type="scientific">Pyrocoelia pectoralis</name>
    <dbReference type="NCBI Taxonomy" id="417401"/>
    <lineage>
        <taxon>Eukaryota</taxon>
        <taxon>Metazoa</taxon>
        <taxon>Ecdysozoa</taxon>
        <taxon>Arthropoda</taxon>
        <taxon>Hexapoda</taxon>
        <taxon>Insecta</taxon>
        <taxon>Pterygota</taxon>
        <taxon>Neoptera</taxon>
        <taxon>Endopterygota</taxon>
        <taxon>Coleoptera</taxon>
        <taxon>Polyphaga</taxon>
        <taxon>Elateriformia</taxon>
        <taxon>Elateroidea</taxon>
        <taxon>Lampyridae</taxon>
        <taxon>Lampyrinae</taxon>
        <taxon>Pyrocoelia</taxon>
    </lineage>
</organism>
<dbReference type="EMBL" id="JAVRBK010000005">
    <property type="protein sequence ID" value="KAK5643697.1"/>
    <property type="molecule type" value="Genomic_DNA"/>
</dbReference>
<keyword evidence="2" id="KW-1185">Reference proteome</keyword>
<evidence type="ECO:0000313" key="2">
    <source>
        <dbReference type="Proteomes" id="UP001329430"/>
    </source>
</evidence>
<gene>
    <name evidence="1" type="ORF">RI129_007542</name>
</gene>